<comment type="caution">
    <text evidence="1">The sequence shown here is derived from an EMBL/GenBank/DDBJ whole genome shotgun (WGS) entry which is preliminary data.</text>
</comment>
<organism evidence="1 3">
    <name type="scientific">Rotaria socialis</name>
    <dbReference type="NCBI Taxonomy" id="392032"/>
    <lineage>
        <taxon>Eukaryota</taxon>
        <taxon>Metazoa</taxon>
        <taxon>Spiralia</taxon>
        <taxon>Gnathifera</taxon>
        <taxon>Rotifera</taxon>
        <taxon>Eurotatoria</taxon>
        <taxon>Bdelloidea</taxon>
        <taxon>Philodinida</taxon>
        <taxon>Philodinidae</taxon>
        <taxon>Rotaria</taxon>
    </lineage>
</organism>
<proteinExistence type="predicted"/>
<accession>A0A818F8W0</accession>
<protein>
    <submittedName>
        <fullName evidence="1">Uncharacterized protein</fullName>
    </submittedName>
</protein>
<gene>
    <name evidence="1" type="ORF">TIS948_LOCUS33376</name>
    <name evidence="2" type="ORF">UJA718_LOCUS13555</name>
</gene>
<reference evidence="1" key="1">
    <citation type="submission" date="2021-02" db="EMBL/GenBank/DDBJ databases">
        <authorList>
            <person name="Nowell W R."/>
        </authorList>
    </citation>
    <scope>NUCLEOTIDE SEQUENCE</scope>
</reference>
<dbReference type="Proteomes" id="UP000663825">
    <property type="component" value="Unassembled WGS sequence"/>
</dbReference>
<dbReference type="EMBL" id="CAJOBP010001844">
    <property type="protein sequence ID" value="CAF4316025.1"/>
    <property type="molecule type" value="Genomic_DNA"/>
</dbReference>
<dbReference type="EMBL" id="CAJNXB010006188">
    <property type="protein sequence ID" value="CAF3471488.1"/>
    <property type="molecule type" value="Genomic_DNA"/>
</dbReference>
<evidence type="ECO:0000313" key="1">
    <source>
        <dbReference type="EMBL" id="CAF3471488.1"/>
    </source>
</evidence>
<dbReference type="Proteomes" id="UP000663873">
    <property type="component" value="Unassembled WGS sequence"/>
</dbReference>
<dbReference type="OrthoDB" id="10455179at2759"/>
<dbReference type="AlphaFoldDB" id="A0A818F8W0"/>
<evidence type="ECO:0000313" key="3">
    <source>
        <dbReference type="Proteomes" id="UP000663825"/>
    </source>
</evidence>
<keyword evidence="4" id="KW-1185">Reference proteome</keyword>
<evidence type="ECO:0000313" key="2">
    <source>
        <dbReference type="EMBL" id="CAF4316025.1"/>
    </source>
</evidence>
<name>A0A818F8W0_9BILA</name>
<sequence length="194" mass="21692">MIETSSQTISDNRDIPMNTFESAIIKDGSAMVPFTGFIDVLDSILGLRSKKTVATNTDSDDFMATCNNGHDQSSENTFFSISKSKVRNDEADQNVSDLLCRTDSTQNSNSDINDCEVDINSLPSSHALTLDETIFSSSNIKMLLDQLNPILKRMQHELSQSISNKCQGRFNIYWIWRLKRTIGILKSIIAANKE</sequence>
<evidence type="ECO:0000313" key="4">
    <source>
        <dbReference type="Proteomes" id="UP000663873"/>
    </source>
</evidence>